<evidence type="ECO:0000313" key="1">
    <source>
        <dbReference type="EMBL" id="AGE95904.1"/>
    </source>
</evidence>
<dbReference type="VEuPathDB" id="MicrosporidiaDB:AEWR_071410"/>
<name>M1JKA1_ENCCN</name>
<dbReference type="VEuPathDB" id="MicrosporidiaDB:M970_071410"/>
<protein>
    <submittedName>
        <fullName evidence="1">Uncharacterized protein</fullName>
    </submittedName>
</protein>
<dbReference type="VEuPathDB" id="MicrosporidiaDB:AEWD_071420"/>
<dbReference type="EMBL" id="KC513610">
    <property type="protein sequence ID" value="AGE95904.1"/>
    <property type="molecule type" value="Genomic_DNA"/>
</dbReference>
<reference evidence="1" key="1">
    <citation type="journal article" date="2013" name="Eukaryot. Cell">
        <title>Extremely Reduced Levels of Heterozygosity in the Vertebrate Pathogen Encephalitozoon cuniculi.</title>
        <authorList>
            <person name="Selman M."/>
            <person name="Sak B."/>
            <person name="Kvac M."/>
            <person name="Farinelli L."/>
            <person name="Weiss L.M."/>
            <person name="Corradi N."/>
        </authorList>
    </citation>
    <scope>NUCLEOTIDE SEQUENCE</scope>
</reference>
<accession>M1JKA1</accession>
<dbReference type="VEuPathDB" id="MicrosporidiaDB:AEWQ_071420"/>
<gene>
    <name evidence="1" type="ORF">ECU07_1450</name>
</gene>
<organism evidence="1">
    <name type="scientific">Encephalitozoon cuniculi</name>
    <name type="common">Microsporidian parasite</name>
    <dbReference type="NCBI Taxonomy" id="6035"/>
    <lineage>
        <taxon>Eukaryota</taxon>
        <taxon>Fungi</taxon>
        <taxon>Fungi incertae sedis</taxon>
        <taxon>Microsporidia</taxon>
        <taxon>Unikaryonidae</taxon>
        <taxon>Encephalitozoon</taxon>
    </lineage>
</organism>
<sequence length="107" mass="12049">MREAVAVFKKNKKVYSVGPFDPLVLDAVVGLKEMAKKAYEDEFLRIEAGGWVIGSLSGTGDVTIILVSRNVDLEKLRHVYESYRVCVAYGDIQMMDTLLSMYRRRAG</sequence>
<dbReference type="VEuPathDB" id="MicrosporidiaDB:ECU07_1450"/>
<dbReference type="AlphaFoldDB" id="M1JKA1"/>
<proteinExistence type="predicted"/>